<evidence type="ECO:0000313" key="1">
    <source>
        <dbReference type="EMBL" id="KAJ7302668.1"/>
    </source>
</evidence>
<dbReference type="EMBL" id="JARIHO010000113">
    <property type="protein sequence ID" value="KAJ7302668.1"/>
    <property type="molecule type" value="Genomic_DNA"/>
</dbReference>
<proteinExistence type="predicted"/>
<keyword evidence="2" id="KW-1185">Reference proteome</keyword>
<dbReference type="Proteomes" id="UP001218218">
    <property type="component" value="Unassembled WGS sequence"/>
</dbReference>
<dbReference type="Gene3D" id="3.40.1350.10">
    <property type="match status" value="1"/>
</dbReference>
<comment type="caution">
    <text evidence="1">The sequence shown here is derived from an EMBL/GenBank/DDBJ whole genome shotgun (WGS) entry which is preliminary data.</text>
</comment>
<reference evidence="1" key="1">
    <citation type="submission" date="2023-03" db="EMBL/GenBank/DDBJ databases">
        <title>Massive genome expansion in bonnet fungi (Mycena s.s.) driven by repeated elements and novel gene families across ecological guilds.</title>
        <authorList>
            <consortium name="Lawrence Berkeley National Laboratory"/>
            <person name="Harder C.B."/>
            <person name="Miyauchi S."/>
            <person name="Viragh M."/>
            <person name="Kuo A."/>
            <person name="Thoen E."/>
            <person name="Andreopoulos B."/>
            <person name="Lu D."/>
            <person name="Skrede I."/>
            <person name="Drula E."/>
            <person name="Henrissat B."/>
            <person name="Morin E."/>
            <person name="Kohler A."/>
            <person name="Barry K."/>
            <person name="LaButti K."/>
            <person name="Morin E."/>
            <person name="Salamov A."/>
            <person name="Lipzen A."/>
            <person name="Mereny Z."/>
            <person name="Hegedus B."/>
            <person name="Baldrian P."/>
            <person name="Stursova M."/>
            <person name="Weitz H."/>
            <person name="Taylor A."/>
            <person name="Grigoriev I.V."/>
            <person name="Nagy L.G."/>
            <person name="Martin F."/>
            <person name="Kauserud H."/>
        </authorList>
    </citation>
    <scope>NUCLEOTIDE SEQUENCE</scope>
    <source>
        <strain evidence="1">CBHHK002</strain>
    </source>
</reference>
<organism evidence="1 2">
    <name type="scientific">Mycena albidolilacea</name>
    <dbReference type="NCBI Taxonomy" id="1033008"/>
    <lineage>
        <taxon>Eukaryota</taxon>
        <taxon>Fungi</taxon>
        <taxon>Dikarya</taxon>
        <taxon>Basidiomycota</taxon>
        <taxon>Agaricomycotina</taxon>
        <taxon>Agaricomycetes</taxon>
        <taxon>Agaricomycetidae</taxon>
        <taxon>Agaricales</taxon>
        <taxon>Marasmiineae</taxon>
        <taxon>Mycenaceae</taxon>
        <taxon>Mycena</taxon>
    </lineage>
</organism>
<accession>A0AAD7E8Z5</accession>
<gene>
    <name evidence="1" type="ORF">DFH08DRAFT_904937</name>
</gene>
<evidence type="ECO:0000313" key="2">
    <source>
        <dbReference type="Proteomes" id="UP001218218"/>
    </source>
</evidence>
<dbReference type="GO" id="GO:0006388">
    <property type="term" value="P:tRNA splicing, via endonucleolytic cleavage and ligation"/>
    <property type="evidence" value="ECO:0007669"/>
    <property type="project" value="InterPro"/>
</dbReference>
<protein>
    <submittedName>
        <fullName evidence="1">Uncharacterized protein</fullName>
    </submittedName>
</protein>
<dbReference type="GO" id="GO:0003676">
    <property type="term" value="F:nucleic acid binding"/>
    <property type="evidence" value="ECO:0007669"/>
    <property type="project" value="InterPro"/>
</dbReference>
<dbReference type="SUPFAM" id="SSF53032">
    <property type="entry name" value="tRNA-intron endonuclease catalytic domain-like"/>
    <property type="match status" value="1"/>
</dbReference>
<name>A0AAD7E8Z5_9AGAR</name>
<dbReference type="GO" id="GO:0005634">
    <property type="term" value="C:nucleus"/>
    <property type="evidence" value="ECO:0007669"/>
    <property type="project" value="UniProtKB-ARBA"/>
</dbReference>
<dbReference type="AlphaFoldDB" id="A0AAD7E8Z5"/>
<sequence>MQAHPSYHVLAHVLPQYPRAAGSVFQAYNNVLLVQQWTNVKIVDLKGILRAAISGKKPKTDATLYVVPCSLAETHSFGWCILPLLASMAFDLIKCIEVDSCFHAALRPPRDFPRDHV</sequence>
<dbReference type="InterPro" id="IPR011856">
    <property type="entry name" value="tRNA_endonuc-like_dom_sf"/>
</dbReference>
<dbReference type="InterPro" id="IPR036167">
    <property type="entry name" value="tRNA_intron_Endo_cat-like_sf"/>
</dbReference>